<evidence type="ECO:0000256" key="4">
    <source>
        <dbReference type="ARBA" id="ARBA00022839"/>
    </source>
</evidence>
<evidence type="ECO:0000256" key="3">
    <source>
        <dbReference type="ARBA" id="ARBA00022801"/>
    </source>
</evidence>
<dbReference type="Proteomes" id="UP000681035">
    <property type="component" value="Chromosome"/>
</dbReference>
<dbReference type="GO" id="GO:0008855">
    <property type="term" value="F:exodeoxyribonuclease VII activity"/>
    <property type="evidence" value="ECO:0007669"/>
    <property type="project" value="UniProtKB-UniRule"/>
</dbReference>
<evidence type="ECO:0000256" key="6">
    <source>
        <dbReference type="RuleBase" id="RU004355"/>
    </source>
</evidence>
<gene>
    <name evidence="5" type="primary">xseA</name>
    <name evidence="9" type="ORF">MM50RIKEN_03380</name>
</gene>
<accession>A0A810Q273</accession>
<dbReference type="Pfam" id="PF13742">
    <property type="entry name" value="tRNA_anti_2"/>
    <property type="match status" value="1"/>
</dbReference>
<dbReference type="InterPro" id="IPR003753">
    <property type="entry name" value="Exonuc_VII_L"/>
</dbReference>
<dbReference type="EC" id="3.1.11.6" evidence="5"/>
<keyword evidence="4 5" id="KW-0269">Exonuclease</keyword>
<dbReference type="AlphaFoldDB" id="A0A810Q273"/>
<evidence type="ECO:0000256" key="1">
    <source>
        <dbReference type="ARBA" id="ARBA00022490"/>
    </source>
</evidence>
<dbReference type="Pfam" id="PF02601">
    <property type="entry name" value="Exonuc_VII_L"/>
    <property type="match status" value="1"/>
</dbReference>
<comment type="catalytic activity">
    <reaction evidence="5 6">
        <text>Exonucleolytic cleavage in either 5'- to 3'- or 3'- to 5'-direction to yield nucleoside 5'-phosphates.</text>
        <dbReference type="EC" id="3.1.11.6"/>
    </reaction>
</comment>
<dbReference type="GO" id="GO:0003676">
    <property type="term" value="F:nucleic acid binding"/>
    <property type="evidence" value="ECO:0007669"/>
    <property type="project" value="InterPro"/>
</dbReference>
<proteinExistence type="inferred from homology"/>
<evidence type="ECO:0000256" key="2">
    <source>
        <dbReference type="ARBA" id="ARBA00022722"/>
    </source>
</evidence>
<dbReference type="CDD" id="cd04489">
    <property type="entry name" value="ExoVII_LU_OBF"/>
    <property type="match status" value="1"/>
</dbReference>
<dbReference type="HAMAP" id="MF_00378">
    <property type="entry name" value="Exonuc_7_L"/>
    <property type="match status" value="1"/>
</dbReference>
<keyword evidence="3 5" id="KW-0378">Hydrolase</keyword>
<evidence type="ECO:0000313" key="9">
    <source>
        <dbReference type="EMBL" id="BCK80575.1"/>
    </source>
</evidence>
<keyword evidence="1 5" id="KW-0963">Cytoplasm</keyword>
<dbReference type="InterPro" id="IPR020579">
    <property type="entry name" value="Exonuc_VII_lsu_C"/>
</dbReference>
<name>A0A810Q273_9FIRM</name>
<dbReference type="PANTHER" id="PTHR30008:SF0">
    <property type="entry name" value="EXODEOXYRIBONUCLEASE 7 LARGE SUBUNIT"/>
    <property type="match status" value="1"/>
</dbReference>
<dbReference type="InterPro" id="IPR025824">
    <property type="entry name" value="OB-fold_nuc-bd_dom"/>
</dbReference>
<keyword evidence="10" id="KW-1185">Reference proteome</keyword>
<dbReference type="EMBL" id="AP023418">
    <property type="protein sequence ID" value="BCK80575.1"/>
    <property type="molecule type" value="Genomic_DNA"/>
</dbReference>
<dbReference type="RefSeq" id="WP_213541500.1">
    <property type="nucleotide sequence ID" value="NZ_AP023418.1"/>
</dbReference>
<comment type="function">
    <text evidence="5">Bidirectionally degrades single-stranded DNA into large acid-insoluble oligonucleotides, which are then degraded further into small acid-soluble oligonucleotides.</text>
</comment>
<evidence type="ECO:0000313" key="10">
    <source>
        <dbReference type="Proteomes" id="UP000681035"/>
    </source>
</evidence>
<feature type="domain" description="OB-fold nucleic acid binding" evidence="8">
    <location>
        <begin position="6"/>
        <end position="100"/>
    </location>
</feature>
<feature type="domain" description="Exonuclease VII large subunit C-terminal" evidence="7">
    <location>
        <begin position="124"/>
        <end position="342"/>
    </location>
</feature>
<organism evidence="9 10">
    <name type="scientific">Vescimonas coprocola</name>
    <dbReference type="NCBI Taxonomy" id="2714355"/>
    <lineage>
        <taxon>Bacteria</taxon>
        <taxon>Bacillati</taxon>
        <taxon>Bacillota</taxon>
        <taxon>Clostridia</taxon>
        <taxon>Eubacteriales</taxon>
        <taxon>Oscillospiraceae</taxon>
        <taxon>Vescimonas</taxon>
    </lineage>
</organism>
<sequence>MEGQIYTVSEVNGFIKNVIDGIPQLSGIYIRGELSNYKIYPSGHHYFTLKDGEGALRCVMFKGSAMKLRFRPENGMQVIAYGRISVFPRDGAYQLYCSQLSPDGVGDLYVAFEQLKDKLYREGLFDEGHKKPLPRYPQRIAIVTSSAGAAIHDMIRILRRRYPIARVLLLPVRVQGVEAPPEIVGAIRYANRWKLADVLITGRGGGSMEDLWAFNDERVARAIYASEIPVISAVGHEPDVTIADFVADRRASTPSNAAEIAVPDMAELLQRLDSFRSRMAQGTLNGLERQERRLMALAEKRVLTDPLAFVQDKRLQLDYVQQKLLTAANAQWQEEQRRFAALAAKLDALSPLKVLGRGYAMARTEDGAVLRTAAQVQSGDTIHLRLAQGGLRCTVTEKEEA</sequence>
<dbReference type="PANTHER" id="PTHR30008">
    <property type="entry name" value="EXODEOXYRIBONUCLEASE 7 LARGE SUBUNIT"/>
    <property type="match status" value="1"/>
</dbReference>
<dbReference type="GO" id="GO:0006308">
    <property type="term" value="P:DNA catabolic process"/>
    <property type="evidence" value="ECO:0007669"/>
    <property type="project" value="UniProtKB-UniRule"/>
</dbReference>
<evidence type="ECO:0000256" key="5">
    <source>
        <dbReference type="HAMAP-Rule" id="MF_00378"/>
    </source>
</evidence>
<comment type="subunit">
    <text evidence="5">Heterooligomer composed of large and small subunits.</text>
</comment>
<dbReference type="KEGG" id="vcop:MM50RIKEN_03380"/>
<reference evidence="9" key="1">
    <citation type="submission" date="2020-09" db="EMBL/GenBank/DDBJ databases">
        <title>New species isolated from human feces.</title>
        <authorList>
            <person name="Kitahara M."/>
            <person name="Shigeno Y."/>
            <person name="Shime M."/>
            <person name="Matsumoto Y."/>
            <person name="Nakamura S."/>
            <person name="Motooka D."/>
            <person name="Fukuoka S."/>
            <person name="Nishikawa H."/>
            <person name="Benno Y."/>
        </authorList>
    </citation>
    <scope>NUCLEOTIDE SEQUENCE</scope>
    <source>
        <strain evidence="9">MM50</strain>
    </source>
</reference>
<evidence type="ECO:0000259" key="8">
    <source>
        <dbReference type="Pfam" id="PF13742"/>
    </source>
</evidence>
<protein>
    <recommendedName>
        <fullName evidence="5">Exodeoxyribonuclease 7 large subunit</fullName>
        <ecNumber evidence="5">3.1.11.6</ecNumber>
    </recommendedName>
    <alternativeName>
        <fullName evidence="5">Exodeoxyribonuclease VII large subunit</fullName>
        <shortName evidence="5">Exonuclease VII large subunit</shortName>
    </alternativeName>
</protein>
<keyword evidence="2 5" id="KW-0540">Nuclease</keyword>
<dbReference type="GO" id="GO:0009318">
    <property type="term" value="C:exodeoxyribonuclease VII complex"/>
    <property type="evidence" value="ECO:0007669"/>
    <property type="project" value="UniProtKB-UniRule"/>
</dbReference>
<dbReference type="GO" id="GO:0005737">
    <property type="term" value="C:cytoplasm"/>
    <property type="evidence" value="ECO:0007669"/>
    <property type="project" value="UniProtKB-SubCell"/>
</dbReference>
<dbReference type="NCBIfam" id="TIGR00237">
    <property type="entry name" value="xseA"/>
    <property type="match status" value="1"/>
</dbReference>
<evidence type="ECO:0000259" key="7">
    <source>
        <dbReference type="Pfam" id="PF02601"/>
    </source>
</evidence>
<comment type="subcellular location">
    <subcellularLocation>
        <location evidence="5 6">Cytoplasm</location>
    </subcellularLocation>
</comment>
<comment type="similarity">
    <text evidence="5 6">Belongs to the XseA family.</text>
</comment>